<name>A0ABD3CJI2_9LAMI</name>
<keyword evidence="1 2" id="KW-0103">Bromodomain</keyword>
<dbReference type="PRINTS" id="PR00503">
    <property type="entry name" value="BROMODOMAIN"/>
</dbReference>
<evidence type="ECO:0000259" key="5">
    <source>
        <dbReference type="PROSITE" id="PS50014"/>
    </source>
</evidence>
<dbReference type="InterPro" id="IPR001487">
    <property type="entry name" value="Bromodomain"/>
</dbReference>
<keyword evidence="3" id="KW-0175">Coiled coil</keyword>
<evidence type="ECO:0000256" key="3">
    <source>
        <dbReference type="SAM" id="Coils"/>
    </source>
</evidence>
<evidence type="ECO:0000313" key="7">
    <source>
        <dbReference type="EMBL" id="KAL3629111.1"/>
    </source>
</evidence>
<feature type="region of interest" description="Disordered" evidence="4">
    <location>
        <begin position="513"/>
        <end position="532"/>
    </location>
</feature>
<feature type="region of interest" description="Disordered" evidence="4">
    <location>
        <begin position="125"/>
        <end position="148"/>
    </location>
</feature>
<dbReference type="Gene3D" id="1.20.1270.220">
    <property type="match status" value="1"/>
</dbReference>
<proteinExistence type="predicted"/>
<feature type="domain" description="NET" evidence="6">
    <location>
        <begin position="309"/>
        <end position="391"/>
    </location>
</feature>
<feature type="domain" description="Bromo" evidence="5">
    <location>
        <begin position="177"/>
        <end position="249"/>
    </location>
</feature>
<dbReference type="InterPro" id="IPR052442">
    <property type="entry name" value="Env_Response_Regulator"/>
</dbReference>
<dbReference type="PANTHER" id="PTHR46136">
    <property type="entry name" value="TRANSCRIPTION FACTOR GTE8"/>
    <property type="match status" value="1"/>
</dbReference>
<dbReference type="InterPro" id="IPR027353">
    <property type="entry name" value="NET_dom"/>
</dbReference>
<reference evidence="8" key="1">
    <citation type="journal article" date="2024" name="IScience">
        <title>Strigolactones Initiate the Formation of Haustorium-like Structures in Castilleja.</title>
        <authorList>
            <person name="Buerger M."/>
            <person name="Peterson D."/>
            <person name="Chory J."/>
        </authorList>
    </citation>
    <scope>NUCLEOTIDE SEQUENCE [LARGE SCALE GENOMIC DNA]</scope>
</reference>
<dbReference type="SMART" id="SM00297">
    <property type="entry name" value="BROMO"/>
    <property type="match status" value="1"/>
</dbReference>
<evidence type="ECO:0008006" key="9">
    <source>
        <dbReference type="Google" id="ProtNLM"/>
    </source>
</evidence>
<evidence type="ECO:0000256" key="2">
    <source>
        <dbReference type="PROSITE-ProRule" id="PRU00035"/>
    </source>
</evidence>
<dbReference type="AlphaFoldDB" id="A0ABD3CJI2"/>
<dbReference type="PROSITE" id="PS51525">
    <property type="entry name" value="NET"/>
    <property type="match status" value="1"/>
</dbReference>
<accession>A0ABD3CJI2</accession>
<dbReference type="PANTHER" id="PTHR46136:SF1">
    <property type="entry name" value="TRANSCRIPTION FACTOR GTE11-RELATED"/>
    <property type="match status" value="1"/>
</dbReference>
<gene>
    <name evidence="7" type="ORF">CASFOL_026333</name>
</gene>
<dbReference type="InterPro" id="IPR038336">
    <property type="entry name" value="NET_sf"/>
</dbReference>
<dbReference type="Pfam" id="PF00439">
    <property type="entry name" value="Bromodomain"/>
    <property type="match status" value="1"/>
</dbReference>
<keyword evidence="8" id="KW-1185">Reference proteome</keyword>
<dbReference type="Pfam" id="PF17035">
    <property type="entry name" value="BET"/>
    <property type="match status" value="1"/>
</dbReference>
<organism evidence="7 8">
    <name type="scientific">Castilleja foliolosa</name>
    <dbReference type="NCBI Taxonomy" id="1961234"/>
    <lineage>
        <taxon>Eukaryota</taxon>
        <taxon>Viridiplantae</taxon>
        <taxon>Streptophyta</taxon>
        <taxon>Embryophyta</taxon>
        <taxon>Tracheophyta</taxon>
        <taxon>Spermatophyta</taxon>
        <taxon>Magnoliopsida</taxon>
        <taxon>eudicotyledons</taxon>
        <taxon>Gunneridae</taxon>
        <taxon>Pentapetalae</taxon>
        <taxon>asterids</taxon>
        <taxon>lamiids</taxon>
        <taxon>Lamiales</taxon>
        <taxon>Orobanchaceae</taxon>
        <taxon>Pedicularideae</taxon>
        <taxon>Castillejinae</taxon>
        <taxon>Castilleja</taxon>
    </lineage>
</organism>
<feature type="coiled-coil region" evidence="3">
    <location>
        <begin position="569"/>
        <end position="617"/>
    </location>
</feature>
<evidence type="ECO:0000313" key="8">
    <source>
        <dbReference type="Proteomes" id="UP001632038"/>
    </source>
</evidence>
<protein>
    <recommendedName>
        <fullName evidence="9">Transcription factor GTE8</fullName>
    </recommendedName>
</protein>
<sequence>MAKKDRFPPGYSAGFAQPYESEGSGCSERIDTIDKPSAPTRKWVDLNSASKDGFAVPVQVIPVSKLSKFERKSLALRLTSERDQIRLLQNKVESQKKKADITKSSSSDILNFNNSSQQKGVGIQAKKHSGGMGSGPGKKGHGVNRSISGRFKSSSANVNANNVGLLKQCDGLLKKLMTQQYAWVFNKPVDVVGLKIPDYLDVIKKPMDLGTIKSKITSGKYSCPLDFLADVRLTFTNAKTYNPPGTDVHVMADVMSQFFELRWKAIEKKLATSTTQSVPEKSGVLDEIEINKPMSPSKKRKLSPRPNEVVMQEPIKRKMTDEEKHKISSELESSIEDLPDSVIDFLRAHTSKNCDGEEDELEIDIDDLSDDTLFALRKLLDDHLPEKNKSLAKSEACEIELPNVSGLSNSSLHVDKGHDHIDEDVDIGGNESPVNSCHPILIDKDTGGRAEECNEAGPEADGISECSKGSSDLKQLQDDIGQTAESDKKDVVDALVGTSVNGKDLLEQGSQLKACSSDSDGQLDGESTQNLRPLSPEKMYRAALLKNRFADTILKAREKTLTQVDIADPEKLRREREEQKREKARLQAEAKAAEDAQRRAEAEAAAEVKKRRELEREAAREALLKMEKTVEINENSRFLQDLEMLSSTVPPEQLLPCSVDETSPEHSQDGFGRFKFGGSNNALEQLGLFMKVDEEDEEGEPPSILNVTDDVEEGEID</sequence>
<evidence type="ECO:0000256" key="4">
    <source>
        <dbReference type="SAM" id="MobiDB-lite"/>
    </source>
</evidence>
<evidence type="ECO:0000259" key="6">
    <source>
        <dbReference type="PROSITE" id="PS51525"/>
    </source>
</evidence>
<dbReference type="Gene3D" id="1.20.920.10">
    <property type="entry name" value="Bromodomain-like"/>
    <property type="match status" value="1"/>
</dbReference>
<evidence type="ECO:0000256" key="1">
    <source>
        <dbReference type="ARBA" id="ARBA00023117"/>
    </source>
</evidence>
<feature type="region of interest" description="Disordered" evidence="4">
    <location>
        <begin position="448"/>
        <end position="470"/>
    </location>
</feature>
<dbReference type="SUPFAM" id="SSF47370">
    <property type="entry name" value="Bromodomain"/>
    <property type="match status" value="1"/>
</dbReference>
<dbReference type="PROSITE" id="PS50014">
    <property type="entry name" value="BROMODOMAIN_2"/>
    <property type="match status" value="1"/>
</dbReference>
<dbReference type="InterPro" id="IPR036427">
    <property type="entry name" value="Bromodomain-like_sf"/>
</dbReference>
<feature type="region of interest" description="Disordered" evidence="4">
    <location>
        <begin position="1"/>
        <end position="40"/>
    </location>
</feature>
<feature type="region of interest" description="Disordered" evidence="4">
    <location>
        <begin position="691"/>
        <end position="717"/>
    </location>
</feature>
<dbReference type="EMBL" id="JAVIJP010000034">
    <property type="protein sequence ID" value="KAL3629111.1"/>
    <property type="molecule type" value="Genomic_DNA"/>
</dbReference>
<dbReference type="Proteomes" id="UP001632038">
    <property type="component" value="Unassembled WGS sequence"/>
</dbReference>
<comment type="caution">
    <text evidence="7">The sequence shown here is derived from an EMBL/GenBank/DDBJ whole genome shotgun (WGS) entry which is preliminary data.</text>
</comment>